<protein>
    <submittedName>
        <fullName evidence="2">Uncharacterized protein</fullName>
    </submittedName>
</protein>
<dbReference type="RefSeq" id="WP_143525474.1">
    <property type="nucleotide sequence ID" value="NZ_FMAC01000006.1"/>
</dbReference>
<evidence type="ECO:0000256" key="1">
    <source>
        <dbReference type="SAM" id="Coils"/>
    </source>
</evidence>
<proteinExistence type="predicted"/>
<reference evidence="3" key="1">
    <citation type="submission" date="2016-08" db="EMBL/GenBank/DDBJ databases">
        <authorList>
            <person name="Varghese N."/>
            <person name="Submissions Spin"/>
        </authorList>
    </citation>
    <scope>NUCLEOTIDE SEQUENCE [LARGE SCALE GENOMIC DNA]</scope>
    <source>
        <strain evidence="3">CCBAU 57015</strain>
    </source>
</reference>
<sequence length="250" mass="27268">MVDVPTGTVYDYVKLAADNLIWPSFALGACIWLARHPEVIARITTLDVFGVKLTLGELKKTVDANAQRIAELEEDVESGKRIYNDLLAEVQVNTAGSEALSDARRVIKTEARAVTDFDRTAKILKGDGSLDELYGAAVLVRERLPLDLFPAVLDCLDRLAKDPKLGGARLNTVWMLTSAAHRMLIASVRDGAIPSISREDLTRAVSVLDALGRNKSVLEDRPDKPEKGIRGPLKHARTWVAKGLAPAPPK</sequence>
<evidence type="ECO:0000313" key="3">
    <source>
        <dbReference type="Proteomes" id="UP000186228"/>
    </source>
</evidence>
<accession>A0A1C3VHH3</accession>
<feature type="coiled-coil region" evidence="1">
    <location>
        <begin position="55"/>
        <end position="89"/>
    </location>
</feature>
<evidence type="ECO:0000313" key="2">
    <source>
        <dbReference type="EMBL" id="SCB27233.1"/>
    </source>
</evidence>
<dbReference type="Proteomes" id="UP000186228">
    <property type="component" value="Unassembled WGS sequence"/>
</dbReference>
<dbReference type="OrthoDB" id="7836107at2"/>
<organism evidence="2 3">
    <name type="scientific">Rhizobium hainanense</name>
    <dbReference type="NCBI Taxonomy" id="52131"/>
    <lineage>
        <taxon>Bacteria</taxon>
        <taxon>Pseudomonadati</taxon>
        <taxon>Pseudomonadota</taxon>
        <taxon>Alphaproteobacteria</taxon>
        <taxon>Hyphomicrobiales</taxon>
        <taxon>Rhizobiaceae</taxon>
        <taxon>Rhizobium/Agrobacterium group</taxon>
        <taxon>Rhizobium</taxon>
    </lineage>
</organism>
<name>A0A1C3VHH3_9HYPH</name>
<keyword evidence="3" id="KW-1185">Reference proteome</keyword>
<dbReference type="STRING" id="52131.GA0061100_106117"/>
<gene>
    <name evidence="2" type="ORF">GA0061100_106117</name>
</gene>
<keyword evidence="1" id="KW-0175">Coiled coil</keyword>
<dbReference type="AlphaFoldDB" id="A0A1C3VHH3"/>
<dbReference type="EMBL" id="FMAC01000006">
    <property type="protein sequence ID" value="SCB27233.1"/>
    <property type="molecule type" value="Genomic_DNA"/>
</dbReference>